<evidence type="ECO:0000313" key="1">
    <source>
        <dbReference type="EMBL" id="SPD68376.1"/>
    </source>
</evidence>
<sequence>MLVRSSAGPAYRLRSSGRIGRSRRLCRSNRISRPHRAHLFFLTQLLEQVTVYNVRSHAELETLTNLHRKAETFRSGHWE</sequence>
<name>A0A9Q7V0Z0_9BURK</name>
<dbReference type="Proteomes" id="UP000254259">
    <property type="component" value="Plasmid CBM2636_mp"/>
</dbReference>
<dbReference type="EMBL" id="LT984814">
    <property type="protein sequence ID" value="SPD68376.1"/>
    <property type="molecule type" value="Genomic_DNA"/>
</dbReference>
<dbReference type="AlphaFoldDB" id="A0A9Q7V0Z0"/>
<keyword evidence="1" id="KW-0614">Plasmid</keyword>
<accession>A0A9Q7V0Z0</accession>
<organism evidence="1 2">
    <name type="scientific">Cupriavidus taiwanensis</name>
    <dbReference type="NCBI Taxonomy" id="164546"/>
    <lineage>
        <taxon>Bacteria</taxon>
        <taxon>Pseudomonadati</taxon>
        <taxon>Pseudomonadota</taxon>
        <taxon>Betaproteobacteria</taxon>
        <taxon>Burkholderiales</taxon>
        <taxon>Burkholderiaceae</taxon>
        <taxon>Cupriavidus</taxon>
    </lineage>
</organism>
<gene>
    <name evidence="1" type="ORF">CBM2636_MP21226</name>
</gene>
<proteinExistence type="predicted"/>
<evidence type="ECO:0000313" key="2">
    <source>
        <dbReference type="Proteomes" id="UP000254259"/>
    </source>
</evidence>
<protein>
    <submittedName>
        <fullName evidence="1">Uncharacterized protein</fullName>
    </submittedName>
</protein>
<reference evidence="1 2" key="1">
    <citation type="submission" date="2018-01" db="EMBL/GenBank/DDBJ databases">
        <authorList>
            <person name="Clerissi C."/>
        </authorList>
    </citation>
    <scope>NUCLEOTIDE SEQUENCE [LARGE SCALE GENOMIC DNA]</scope>
    <source>
        <strain evidence="1">Cupriavidus taiwanensis SWF 66322</strain>
        <plasmid evidence="2">cbm2636_mp</plasmid>
    </source>
</reference>
<geneLocation type="plasmid" evidence="2">
    <name>cbm2636_mp</name>
</geneLocation>